<feature type="compositionally biased region" description="Polar residues" evidence="10">
    <location>
        <begin position="122"/>
        <end position="131"/>
    </location>
</feature>
<evidence type="ECO:0000259" key="12">
    <source>
        <dbReference type="Pfam" id="PF18296"/>
    </source>
</evidence>
<evidence type="ECO:0000256" key="7">
    <source>
        <dbReference type="ARBA" id="ARBA00023163"/>
    </source>
</evidence>
<accession>A0ABR0AK24</accession>
<dbReference type="InterPro" id="IPR051139">
    <property type="entry name" value="Mediator_complx_sub13"/>
</dbReference>
<feature type="domain" description="Mediator complex subunit Med13 C-terminal" evidence="11">
    <location>
        <begin position="2287"/>
        <end position="2721"/>
    </location>
</feature>
<evidence type="ECO:0000256" key="9">
    <source>
        <dbReference type="RuleBase" id="RU364134"/>
    </source>
</evidence>
<feature type="compositionally biased region" description="Low complexity" evidence="10">
    <location>
        <begin position="1671"/>
        <end position="1680"/>
    </location>
</feature>
<sequence>MAHPNLQTNGASLEDCHTNFFALTDLCGIRWRKLTSEGYSPQPGGGGVYGGQQGNLHQQMRGMAGGTQQPWDYLNDPVLLSYWRCLSNDILCVWRRIPSSSSAPSPGGSSAFPPSFPSGFPNPTTQQGSNGLSTLSGAKELWIFWYGDTSPDLSNLVVPEILNMEGEHGSWENGLSYECRSLLFKALHNLIERCLLSRDFVRLGKWFVQPQEGLDPVCMQQQQQQHQQQDSTNSSTTIPARNGHLSFSFSFFVHGESTVCASIDVRQHPVVRKITHRHLAAAQATSGGVHVMLAPYGLAGVLTGVSYRSSTDHATRKLMEEWRQYYPVECGSNNNPTATGAGAGQQQRGPGPGGGQGGLESASETEDMVEVIVGNVRMRYPTCYVMVCDADSAANSAAFNQLATSEGGMLMTPPASPPLVSNPASISRSISHSSAVSSTLSTASAHHSTQQQLISTVPSCTADALNKIAQAAHSWRPEEARRLAEQAWQDTLLAPVGLLPQPKSTSVDPTAVVLSSSPATTIATPTNEKDSTANLWDFLDPTIKNSCICVKSRRNKTGSNSQGNSVSTNSNAKMATTATMISSSSSSSSSSVPSSSSSSSSSSGKRGGGVPFHHRPSCPAPARAHTAVAGVGQKLLPDNNATAALTPGGLGSVDGVQDRVNRAGMTNTTSTSGATTPAPAPALPTYQRSQAALRGPLSQQSQQQQHSNHGMNSSGNNNSVGPFTLASPASVAPPTPHSHAPPSVPPMDSSLTLSSPHPPASNDPSSNFIPSTPSAIDHNSTSQDQNCSRATPGGAAHTPGGGPKSNQASSAYSPYVALPSVDTPGWPHSAGGGGGSCHATQPRSSGGQQPASCGPPTSMAPTTPNVGGGANGGGSTCSTADLFGIKKIVLPQKEYEDELKEGETAPGLLYDYSSMTAWLFHPVKRMKLGKNSQMPNGDRPADSFDGSASSGKHMNGNLMLDMEVRDSADYDEDGGHNGQSRKRKEPDSCRDEDSNSLNSANAAGGAAKPVNPSSLFTSEGLQASYQDLDKIFDNSDESNDTCPVPTPPGSNKPAGLPEDTALMGHGHHKPPRGGIAAAHPSPGTTMLGGHHLTAGGVNILASAEFSNMFPTPPSHEHPMQSPCGQMEGSVDLMNIDMNNSGHNGIKSEPGSGNSLNGCSPTYLQEDSVNKDWSYVYRPPTVWKVANSSKYAPLPMLPSQTMSPLFLPAPYRPSVNSNSSANHSSGIVDMPRGPMMHQHASIRPFQRLPPMIPPMQQHFPRGGGPAPFSPISPSPYGGLDGIPPSFGGMSGHGPLQRPAMNMGGFPPHGTLKQLLQHQQGQIQSPGFLQHPPGFPHHHPPQQQLQLQIQQQQQQQQQHQPQQVNNVNNHSNLPECHSLMVNIVLGDSMLNIFRDHNFDSCTVCVCSDGQNWVGTIRGQDAVFYLPESSNPRSSSRALTNSSHYPGMGHGGGPGSSLGLAPPPPNNHEEESCRCNCGFSAIVNRHLAHQAGLFYEDELEIVGVQATQDPGQFKRGSLYAVCHSTDKQEQQMLTRSRMLECGPGVSLYGSDNNSKALGGKGCEKEAVDKGDIISQSIAAVVMEASAPLVDTLPVSLMELLREQCLLLHHSSSPLYRAEQLQAATRKASLLHALDYSDGCETARNALTLALYNNSPMPMASPVHQQQAPPPPYQQPQQQQQQQQHWNNGPQTPNPYGGMPFNQGMGGFQAGGPVGAGGPGYQGPSPGNMHHPMSPSLHSPTMPVRGRPSTPASAVVGGMPLPMTSPVGMAMQQRQPHPSHGIMAHSTPYSSSPSAGTNGPIVHYWPFLHVQGPNSSQDVIRVMRTLQPLLQDSIQKKRAAAATLWRAPFAVQGPLTWRQFHRMAVRGTEDRCEPQPIPSVMAGFDRDWVAIAPLAIPHWDRLLLEPYSRQRDVAYIVLAPEVDYVLSRTKAFFKELSSTYEMCRFGRHVPYKGLRDGILRVGKSAAAKLANEGHPVDEWFSNIGDSPIASLLRLYAKVCRYHLAPTLINMPMDRTLLDPPAPPTSSRPMQAVPSPMAPPSTTPIHSGDYSGSINQSGMGPPNSGGSNSLQGSSSTFGVHHSSAPSSAMASVDGKPTSPKTEDGADGTSGHGASGANDASAAVDDEDMEPPSVVIYIVDPFSFGSDNLDLGRLTALGLLRCYHQMLSLLSETIQLNVSLQLISADAILQLGKDLNGASRYDSLRSLALNVFSQCKKLISQPSNVKSLTGFGPAAASDTFLKAKDEKNRAPYRVYIPAYVLAPTKDRTVCDLDPGVSTNGGPGSGPLSFLARPDKYSVLYVSYCLSEDQRWLIAACTDERGELVDSCTIGIDVPNRTKRKRVSVRRFGLQRLMDFILGVISTGVHPWRLVIGRVGRMGHGELKSWSALLSRKNLLRASRHLADICGQCSLVFPSQAPTLVSACLVSLEPDSHFRMMPDQVTPDERFGQQSANSHLSTPEDASCTHILVFPTSATTRSPQTTFHEENINGPDLGDDDLLSALNDDMGDGFEGMSGFDDIFMTWPETDQVNDGTDDLTSDITGGNSGGMNNMGGCGASRSPGASHGGVGGGSPGRGGMRSNMNPESPSGMGGHHAGGSGRQSPRAEQEEVGTLLQQPLALGYYVSTAPTGDMPSWFWSSCPHLARACPAFLKCALHLHNHAVQQSSDDLLLQQQQQQVNNSSKVHPLDSQVTTDVLRYVMEGYNALSWLSLDPKSRDRRSCLPIHIQLLVQLYHALAALV</sequence>
<feature type="compositionally biased region" description="Low complexity" evidence="10">
    <location>
        <begin position="698"/>
        <end position="719"/>
    </location>
</feature>
<evidence type="ECO:0000256" key="2">
    <source>
        <dbReference type="ARBA" id="ARBA00009354"/>
    </source>
</evidence>
<feature type="compositionally biased region" description="Gly residues" evidence="10">
    <location>
        <begin position="1700"/>
        <end position="1717"/>
    </location>
</feature>
<feature type="region of interest" description="Disordered" evidence="10">
    <location>
        <begin position="823"/>
        <end position="872"/>
    </location>
</feature>
<keyword evidence="14" id="KW-1185">Reference proteome</keyword>
<feature type="compositionally biased region" description="Gly residues" evidence="10">
    <location>
        <begin position="2556"/>
        <end position="2569"/>
    </location>
</feature>
<feature type="compositionally biased region" description="Gly residues" evidence="10">
    <location>
        <begin position="2581"/>
        <end position="2591"/>
    </location>
</feature>
<protein>
    <recommendedName>
        <fullName evidence="3 9">Mediator of RNA polymerase II transcription subunit 13</fullName>
    </recommendedName>
</protein>
<keyword evidence="6 9" id="KW-0010">Activator</keyword>
<feature type="region of interest" description="Disordered" evidence="10">
    <location>
        <begin position="1314"/>
        <end position="1369"/>
    </location>
</feature>
<feature type="region of interest" description="Disordered" evidence="10">
    <location>
        <begin position="1032"/>
        <end position="1060"/>
    </location>
</feature>
<dbReference type="InterPro" id="IPR041285">
    <property type="entry name" value="MID_MedPIWI"/>
</dbReference>
<feature type="compositionally biased region" description="Low complexity" evidence="10">
    <location>
        <begin position="1314"/>
        <end position="1330"/>
    </location>
</feature>
<feature type="region of interest" description="Disordered" evidence="10">
    <location>
        <begin position="929"/>
        <end position="955"/>
    </location>
</feature>
<feature type="compositionally biased region" description="Low complexity" evidence="10">
    <location>
        <begin position="2051"/>
        <end position="2070"/>
    </location>
</feature>
<dbReference type="Pfam" id="PF18296">
    <property type="entry name" value="MID_MedPIWI"/>
    <property type="match status" value="1"/>
</dbReference>
<feature type="compositionally biased region" description="Low complexity" evidence="10">
    <location>
        <begin position="995"/>
        <end position="1007"/>
    </location>
</feature>
<keyword evidence="7 9" id="KW-0804">Transcription</keyword>
<comment type="subcellular location">
    <subcellularLocation>
        <location evidence="1 9">Nucleus</location>
    </subcellularLocation>
</comment>
<evidence type="ECO:0000256" key="6">
    <source>
        <dbReference type="ARBA" id="ARBA00023159"/>
    </source>
</evidence>
<comment type="similarity">
    <text evidence="2 9">Belongs to the Mediator complex subunit 13 family.</text>
</comment>
<dbReference type="Proteomes" id="UP001234178">
    <property type="component" value="Unassembled WGS sequence"/>
</dbReference>
<reference evidence="13 14" key="1">
    <citation type="journal article" date="2023" name="Nucleic Acids Res.">
        <title>The hologenome of Daphnia magna reveals possible DNA methylation and microbiome-mediated evolution of the host genome.</title>
        <authorList>
            <person name="Chaturvedi A."/>
            <person name="Li X."/>
            <person name="Dhandapani V."/>
            <person name="Marshall H."/>
            <person name="Kissane S."/>
            <person name="Cuenca-Cambronero M."/>
            <person name="Asole G."/>
            <person name="Calvet F."/>
            <person name="Ruiz-Romero M."/>
            <person name="Marangio P."/>
            <person name="Guigo R."/>
            <person name="Rago D."/>
            <person name="Mirbahai L."/>
            <person name="Eastwood N."/>
            <person name="Colbourne J.K."/>
            <person name="Zhou J."/>
            <person name="Mallon E."/>
            <person name="Orsini L."/>
        </authorList>
    </citation>
    <scope>NUCLEOTIDE SEQUENCE [LARGE SCALE GENOMIC DNA]</scope>
    <source>
        <strain evidence="13">LRV0_1</strain>
    </source>
</reference>
<comment type="function">
    <text evidence="9">Component of the Mediator complex, a coactivator involved in regulated transcription of nearly all RNA polymerase II-dependent genes. Mediator functions as a bridge to convey information from gene-specific regulatory proteins to the basal RNA polymerase II transcription machinery. Mediator is recruited to promoters by direct interactions with regulatory proteins and serves as a scaffold for the assembly of a functional preinitiation complex with RNA polymerase II and the general transcription factors.</text>
</comment>
<evidence type="ECO:0000256" key="10">
    <source>
        <dbReference type="SAM" id="MobiDB-lite"/>
    </source>
</evidence>
<feature type="region of interest" description="Disordered" evidence="10">
    <location>
        <begin position="1425"/>
        <end position="1462"/>
    </location>
</feature>
<dbReference type="InterPro" id="IPR009401">
    <property type="entry name" value="Med13_C"/>
</dbReference>
<organism evidence="13 14">
    <name type="scientific">Daphnia magna</name>
    <dbReference type="NCBI Taxonomy" id="35525"/>
    <lineage>
        <taxon>Eukaryota</taxon>
        <taxon>Metazoa</taxon>
        <taxon>Ecdysozoa</taxon>
        <taxon>Arthropoda</taxon>
        <taxon>Crustacea</taxon>
        <taxon>Branchiopoda</taxon>
        <taxon>Diplostraca</taxon>
        <taxon>Cladocera</taxon>
        <taxon>Anomopoda</taxon>
        <taxon>Daphniidae</taxon>
        <taxon>Daphnia</taxon>
    </lineage>
</organism>
<keyword evidence="4 9" id="KW-0678">Repressor</keyword>
<evidence type="ECO:0000256" key="1">
    <source>
        <dbReference type="ARBA" id="ARBA00004123"/>
    </source>
</evidence>
<dbReference type="EMBL" id="JAOYFB010000038">
    <property type="protein sequence ID" value="KAK4025405.1"/>
    <property type="molecule type" value="Genomic_DNA"/>
</dbReference>
<feature type="compositionally biased region" description="Polar residues" evidence="10">
    <location>
        <begin position="838"/>
        <end position="851"/>
    </location>
</feature>
<feature type="compositionally biased region" description="Polar residues" evidence="10">
    <location>
        <begin position="1425"/>
        <end position="1438"/>
    </location>
</feature>
<feature type="compositionally biased region" description="Low complexity" evidence="10">
    <location>
        <begin position="666"/>
        <end position="677"/>
    </location>
</feature>
<feature type="region of interest" description="Disordered" evidence="10">
    <location>
        <begin position="663"/>
        <end position="810"/>
    </location>
</feature>
<dbReference type="PANTHER" id="PTHR48249">
    <property type="entry name" value="MEDIATOR OF RNA POLYMERASE II TRANSCRIPTION SUBUNIT 13"/>
    <property type="match status" value="1"/>
</dbReference>
<evidence type="ECO:0000256" key="4">
    <source>
        <dbReference type="ARBA" id="ARBA00022491"/>
    </source>
</evidence>
<evidence type="ECO:0000313" key="14">
    <source>
        <dbReference type="Proteomes" id="UP001234178"/>
    </source>
</evidence>
<feature type="region of interest" description="Disordered" evidence="10">
    <location>
        <begin position="1654"/>
        <end position="1748"/>
    </location>
</feature>
<dbReference type="PANTHER" id="PTHR48249:SF3">
    <property type="entry name" value="MEDIATOR OF RNA POLYMERASE II TRANSCRIPTION SUBUNIT 13"/>
    <property type="match status" value="1"/>
</dbReference>
<proteinExistence type="inferred from homology"/>
<comment type="caution">
    <text evidence="13">The sequence shown here is derived from an EMBL/GenBank/DDBJ whole genome shotgun (WGS) entry which is preliminary data.</text>
</comment>
<evidence type="ECO:0000313" key="13">
    <source>
        <dbReference type="EMBL" id="KAK4025405.1"/>
    </source>
</evidence>
<keyword evidence="8 9" id="KW-0539">Nucleus</keyword>
<evidence type="ECO:0000259" key="11">
    <source>
        <dbReference type="Pfam" id="PF06333"/>
    </source>
</evidence>
<feature type="domain" description="MID" evidence="12">
    <location>
        <begin position="1907"/>
        <end position="2211"/>
    </location>
</feature>
<evidence type="ECO:0000256" key="8">
    <source>
        <dbReference type="ARBA" id="ARBA00023242"/>
    </source>
</evidence>
<feature type="compositionally biased region" description="Low complexity" evidence="10">
    <location>
        <begin position="2077"/>
        <end position="2086"/>
    </location>
</feature>
<feature type="region of interest" description="Disordered" evidence="10">
    <location>
        <begin position="578"/>
        <end position="625"/>
    </location>
</feature>
<gene>
    <name evidence="13" type="ORF">OUZ56_014477</name>
</gene>
<feature type="compositionally biased region" description="Low complexity" evidence="10">
    <location>
        <begin position="582"/>
        <end position="603"/>
    </location>
</feature>
<evidence type="ECO:0000256" key="5">
    <source>
        <dbReference type="ARBA" id="ARBA00023015"/>
    </source>
</evidence>
<name>A0ABR0AK24_9CRUS</name>
<feature type="region of interest" description="Disordered" evidence="10">
    <location>
        <begin position="103"/>
        <end position="131"/>
    </location>
</feature>
<feature type="compositionally biased region" description="Low complexity" evidence="10">
    <location>
        <begin position="1339"/>
        <end position="1361"/>
    </location>
</feature>
<feature type="region of interest" description="Disordered" evidence="10">
    <location>
        <begin position="2008"/>
        <end position="2120"/>
    </location>
</feature>
<feature type="compositionally biased region" description="Basic and acidic residues" evidence="10">
    <location>
        <begin position="984"/>
        <end position="993"/>
    </location>
</feature>
<feature type="region of interest" description="Disordered" evidence="10">
    <location>
        <begin position="968"/>
        <end position="1015"/>
    </location>
</feature>
<feature type="compositionally biased region" description="Low complexity" evidence="10">
    <location>
        <begin position="103"/>
        <end position="121"/>
    </location>
</feature>
<comment type="subunit">
    <text evidence="9">Component of the Mediator complex.</text>
</comment>
<feature type="region of interest" description="Disordered" evidence="10">
    <location>
        <begin position="333"/>
        <end position="365"/>
    </location>
</feature>
<feature type="region of interest" description="Disordered" evidence="10">
    <location>
        <begin position="2546"/>
        <end position="2603"/>
    </location>
</feature>
<dbReference type="Pfam" id="PF06333">
    <property type="entry name" value="Med13_C"/>
    <property type="match status" value="1"/>
</dbReference>
<feature type="compositionally biased region" description="Low complexity" evidence="10">
    <location>
        <begin position="220"/>
        <end position="229"/>
    </location>
</feature>
<evidence type="ECO:0000256" key="3">
    <source>
        <dbReference type="ARBA" id="ARBA00019618"/>
    </source>
</evidence>
<keyword evidence="5 9" id="KW-0805">Transcription regulation</keyword>
<feature type="region of interest" description="Disordered" evidence="10">
    <location>
        <begin position="218"/>
        <end position="237"/>
    </location>
</feature>
<feature type="compositionally biased region" description="Polar residues" evidence="10">
    <location>
        <begin position="762"/>
        <end position="789"/>
    </location>
</feature>